<name>S0FMS2_RUMCE</name>
<dbReference type="AlphaFoldDB" id="S0FMS2"/>
<dbReference type="PATRIC" id="fig|1195236.3.peg.2775"/>
<keyword evidence="1" id="KW-1133">Transmembrane helix</keyword>
<dbReference type="EMBL" id="AORV01000035">
    <property type="protein sequence ID" value="EMS71651.1"/>
    <property type="molecule type" value="Genomic_DNA"/>
</dbReference>
<evidence type="ECO:0000256" key="1">
    <source>
        <dbReference type="SAM" id="Phobius"/>
    </source>
</evidence>
<feature type="transmembrane region" description="Helical" evidence="1">
    <location>
        <begin position="122"/>
        <end position="146"/>
    </location>
</feature>
<dbReference type="STRING" id="1195236.CTER_2460"/>
<dbReference type="InterPro" id="IPR048147">
    <property type="entry name" value="CBO0543-like"/>
</dbReference>
<feature type="transmembrane region" description="Helical" evidence="1">
    <location>
        <begin position="58"/>
        <end position="76"/>
    </location>
</feature>
<proteinExistence type="predicted"/>
<comment type="caution">
    <text evidence="2">The sequence shown here is derived from an EMBL/GenBank/DDBJ whole genome shotgun (WGS) entry which is preliminary data.</text>
</comment>
<feature type="transmembrane region" description="Helical" evidence="1">
    <location>
        <begin position="88"/>
        <end position="110"/>
    </location>
</feature>
<keyword evidence="1" id="KW-0812">Transmembrane</keyword>
<dbReference type="NCBIfam" id="NF041644">
    <property type="entry name" value="CBO0543_fam"/>
    <property type="match status" value="1"/>
</dbReference>
<feature type="transmembrane region" description="Helical" evidence="1">
    <location>
        <begin position="152"/>
        <end position="170"/>
    </location>
</feature>
<dbReference type="RefSeq" id="WP_004626007.1">
    <property type="nucleotide sequence ID" value="NZ_AORV01000035.1"/>
</dbReference>
<reference evidence="2 3" key="1">
    <citation type="journal article" date="2013" name="Genome Announc.">
        <title>Draft Genome Sequence of the Cellulolytic, Mesophilic, Anaerobic Bacterium Clostridium termitidis Strain CT1112 (DSM 5398).</title>
        <authorList>
            <person name="Lal S."/>
            <person name="Ramachandran U."/>
            <person name="Zhang X."/>
            <person name="Munir R."/>
            <person name="Sparling R."/>
            <person name="Levin D.B."/>
        </authorList>
    </citation>
    <scope>NUCLEOTIDE SEQUENCE [LARGE SCALE GENOMIC DNA]</scope>
    <source>
        <strain evidence="2 3">CT1112</strain>
    </source>
</reference>
<sequence>MSGIPKDVEIQKQLTELHLEHWVNNVVFHPKWWLLIILLILLWIIWWKTAMRAGLRGICLYAGLMSITALGINEYGEELTLWEYPIDVIPIFPPLSSINLILMILVYSIIYQYFRTGRRFMAASATASAVISFILEPVLSTIGFYHLLRWEYYFSFLLYIIASTVVWHITNKIINIERSVKKV</sequence>
<evidence type="ECO:0000313" key="2">
    <source>
        <dbReference type="EMBL" id="EMS71651.1"/>
    </source>
</evidence>
<evidence type="ECO:0000313" key="3">
    <source>
        <dbReference type="Proteomes" id="UP000014155"/>
    </source>
</evidence>
<gene>
    <name evidence="2" type="ORF">CTER_2460</name>
</gene>
<dbReference type="eggNOG" id="ENOG5033X5P">
    <property type="taxonomic scope" value="Bacteria"/>
</dbReference>
<keyword evidence="1" id="KW-0472">Membrane</keyword>
<feature type="transmembrane region" description="Helical" evidence="1">
    <location>
        <begin position="32"/>
        <end position="51"/>
    </location>
</feature>
<keyword evidence="3" id="KW-1185">Reference proteome</keyword>
<organism evidence="2 3">
    <name type="scientific">Ruminiclostridium cellobioparum subsp. termitidis CT1112</name>
    <dbReference type="NCBI Taxonomy" id="1195236"/>
    <lineage>
        <taxon>Bacteria</taxon>
        <taxon>Bacillati</taxon>
        <taxon>Bacillota</taxon>
        <taxon>Clostridia</taxon>
        <taxon>Eubacteriales</taxon>
        <taxon>Oscillospiraceae</taxon>
        <taxon>Ruminiclostridium</taxon>
    </lineage>
</organism>
<dbReference type="Proteomes" id="UP000014155">
    <property type="component" value="Unassembled WGS sequence"/>
</dbReference>
<protein>
    <submittedName>
        <fullName evidence="2">Uncharacterized protein</fullName>
    </submittedName>
</protein>
<accession>S0FMS2</accession>